<evidence type="ECO:0000313" key="1">
    <source>
        <dbReference type="EMBL" id="KAL2494391.1"/>
    </source>
</evidence>
<evidence type="ECO:0000313" key="2">
    <source>
        <dbReference type="Proteomes" id="UP001604277"/>
    </source>
</evidence>
<name>A0ABD1S0Z0_9LAMI</name>
<dbReference type="PANTHER" id="PTHR33526">
    <property type="entry name" value="OS07G0123800 PROTEIN"/>
    <property type="match status" value="1"/>
</dbReference>
<keyword evidence="2" id="KW-1185">Reference proteome</keyword>
<dbReference type="EMBL" id="JBFOLJ010000011">
    <property type="protein sequence ID" value="KAL2494391.1"/>
    <property type="molecule type" value="Genomic_DNA"/>
</dbReference>
<dbReference type="AlphaFoldDB" id="A0ABD1S0Z0"/>
<dbReference type="Proteomes" id="UP001604277">
    <property type="component" value="Unassembled WGS sequence"/>
</dbReference>
<dbReference type="PANTHER" id="PTHR33526:SF4">
    <property type="entry name" value="OS07G0123800 PROTEIN"/>
    <property type="match status" value="1"/>
</dbReference>
<proteinExistence type="predicted"/>
<reference evidence="2" key="1">
    <citation type="submission" date="2024-07" db="EMBL/GenBank/DDBJ databases">
        <title>Two chromosome-level genome assemblies of Korean endemic species Abeliophyllum distichum and Forsythia ovata (Oleaceae).</title>
        <authorList>
            <person name="Jang H."/>
        </authorList>
    </citation>
    <scope>NUCLEOTIDE SEQUENCE [LARGE SCALE GENOMIC DNA]</scope>
</reference>
<accession>A0ABD1S0Z0</accession>
<comment type="caution">
    <text evidence="1">The sequence shown here is derived from an EMBL/GenBank/DDBJ whole genome shotgun (WGS) entry which is preliminary data.</text>
</comment>
<protein>
    <submittedName>
        <fullName evidence="1">Uncharacterized protein</fullName>
    </submittedName>
</protein>
<sequence>MRITENRQSKLRQYINAPKRLLRKARDFYVDTLVSFDGRVAPTNIMGYPQIPHAPKNFGRTPSKVKNYDKFEELCKSIAKKFNWHSPETNKDWLNEREQRFPGYNGIDRSYSVALGKIGTIDEDEPCDFQEHIIMKSEIFMPRSRSQAVTRGNMYY</sequence>
<organism evidence="1 2">
    <name type="scientific">Forsythia ovata</name>
    <dbReference type="NCBI Taxonomy" id="205694"/>
    <lineage>
        <taxon>Eukaryota</taxon>
        <taxon>Viridiplantae</taxon>
        <taxon>Streptophyta</taxon>
        <taxon>Embryophyta</taxon>
        <taxon>Tracheophyta</taxon>
        <taxon>Spermatophyta</taxon>
        <taxon>Magnoliopsida</taxon>
        <taxon>eudicotyledons</taxon>
        <taxon>Gunneridae</taxon>
        <taxon>Pentapetalae</taxon>
        <taxon>asterids</taxon>
        <taxon>lamiids</taxon>
        <taxon>Lamiales</taxon>
        <taxon>Oleaceae</taxon>
        <taxon>Forsythieae</taxon>
        <taxon>Forsythia</taxon>
    </lineage>
</organism>
<gene>
    <name evidence="1" type="ORF">Fot_38148</name>
</gene>